<proteinExistence type="predicted"/>
<name>A0ACC1MC15_9APHY</name>
<evidence type="ECO:0000313" key="1">
    <source>
        <dbReference type="EMBL" id="KAJ2959670.1"/>
    </source>
</evidence>
<dbReference type="Proteomes" id="UP001144978">
    <property type="component" value="Unassembled WGS sequence"/>
</dbReference>
<protein>
    <submittedName>
        <fullName evidence="1">Uncharacterized protein</fullName>
    </submittedName>
</protein>
<evidence type="ECO:0000313" key="2">
    <source>
        <dbReference type="Proteomes" id="UP001144978"/>
    </source>
</evidence>
<accession>A0ACC1MC15</accession>
<dbReference type="EMBL" id="JANSHE010007497">
    <property type="protein sequence ID" value="KAJ2959670.1"/>
    <property type="molecule type" value="Genomic_DNA"/>
</dbReference>
<organism evidence="1 2">
    <name type="scientific">Trametes sanguinea</name>
    <dbReference type="NCBI Taxonomy" id="158606"/>
    <lineage>
        <taxon>Eukaryota</taxon>
        <taxon>Fungi</taxon>
        <taxon>Dikarya</taxon>
        <taxon>Basidiomycota</taxon>
        <taxon>Agaricomycotina</taxon>
        <taxon>Agaricomycetes</taxon>
        <taxon>Polyporales</taxon>
        <taxon>Polyporaceae</taxon>
        <taxon>Trametes</taxon>
    </lineage>
</organism>
<keyword evidence="2" id="KW-1185">Reference proteome</keyword>
<sequence>MSPYREDFVKFTPTADKPLNAANQQQFHAKGVGEMVIPVPNPPSDDSRIKLSGVLYTPSLGFNLISVGRIDDAGCTATFAGGECVILNPDGQTMGCIPKSRGLYVVVREREPAAANAASDATEELTEDEAHFSRRMHNTDFSHLPPSPSSSSIQQFLKQGVSGNASSATSSPLNTHPHLASNVAHSLLRGTQEGWSDLDDQTTMEALRKLDGLSSKTARARSSIGGHSRVVGGRRGRPQQQALQHACVAQWEREVEG</sequence>
<gene>
    <name evidence="1" type="ORF">NUW54_g14468</name>
</gene>
<reference evidence="1" key="1">
    <citation type="submission" date="2022-08" db="EMBL/GenBank/DDBJ databases">
        <title>Genome Sequence of Pycnoporus sanguineus.</title>
        <authorList>
            <person name="Buettner E."/>
        </authorList>
    </citation>
    <scope>NUCLEOTIDE SEQUENCE</scope>
    <source>
        <strain evidence="1">CG-C14</strain>
    </source>
</reference>
<comment type="caution">
    <text evidence="1">The sequence shown here is derived from an EMBL/GenBank/DDBJ whole genome shotgun (WGS) entry which is preliminary data.</text>
</comment>